<protein>
    <submittedName>
        <fullName evidence="11">Bindin 5 repeat variant</fullName>
    </submittedName>
</protein>
<dbReference type="GO" id="GO:0001868">
    <property type="term" value="P:regulation of complement activation, lectin pathway"/>
    <property type="evidence" value="ECO:0007669"/>
    <property type="project" value="UniProtKB-ARBA"/>
</dbReference>
<reference evidence="11" key="1">
    <citation type="journal article" date="2008" name="Proc. Natl. Acad. Sci. U.S.A.">
        <title>Extraordinary intraspecific diversity in oyster sperm bindin.</title>
        <authorList>
            <person name="Moy G.W."/>
            <person name="Springer S.A."/>
            <person name="Adams S.L."/>
            <person name="Swanson W.J."/>
            <person name="Vacquier V.D."/>
        </authorList>
    </citation>
    <scope>NUCLEOTIDE SEQUENCE</scope>
    <source>
        <tissue evidence="11">Testis</tissue>
    </source>
</reference>
<evidence type="ECO:0000256" key="4">
    <source>
        <dbReference type="ARBA" id="ARBA00022723"/>
    </source>
</evidence>
<feature type="signal peptide" evidence="9">
    <location>
        <begin position="1"/>
        <end position="24"/>
    </location>
</feature>
<dbReference type="SMART" id="SM00607">
    <property type="entry name" value="FTP"/>
    <property type="match status" value="3"/>
</dbReference>
<feature type="domain" description="Fucolectin tachylectin-4 pentraxin-1" evidence="10">
    <location>
        <begin position="264"/>
        <end position="400"/>
    </location>
</feature>
<comment type="subunit">
    <text evidence="3">Homotrimer.</text>
</comment>
<organism evidence="11">
    <name type="scientific">Magallana gigas</name>
    <name type="common">Pacific oyster</name>
    <name type="synonym">Crassostrea gigas</name>
    <dbReference type="NCBI Taxonomy" id="29159"/>
    <lineage>
        <taxon>Eukaryota</taxon>
        <taxon>Metazoa</taxon>
        <taxon>Spiralia</taxon>
        <taxon>Lophotrochozoa</taxon>
        <taxon>Mollusca</taxon>
        <taxon>Bivalvia</taxon>
        <taxon>Autobranchia</taxon>
        <taxon>Pteriomorphia</taxon>
        <taxon>Ostreida</taxon>
        <taxon>Ostreoidea</taxon>
        <taxon>Ostreidae</taxon>
        <taxon>Magallana</taxon>
    </lineage>
</organism>
<evidence type="ECO:0000256" key="6">
    <source>
        <dbReference type="ARBA" id="ARBA00022837"/>
    </source>
</evidence>
<dbReference type="GO" id="GO:0010185">
    <property type="term" value="P:regulation of cellular defense response"/>
    <property type="evidence" value="ECO:0007669"/>
    <property type="project" value="UniProtKB-ARBA"/>
</dbReference>
<evidence type="ECO:0000256" key="2">
    <source>
        <dbReference type="ARBA" id="ARBA00010147"/>
    </source>
</evidence>
<dbReference type="Gene3D" id="2.60.120.260">
    <property type="entry name" value="Galactose-binding domain-like"/>
    <property type="match status" value="5"/>
</dbReference>
<evidence type="ECO:0000313" key="11">
    <source>
        <dbReference type="EMBL" id="ABQ18234.1"/>
    </source>
</evidence>
<dbReference type="AlphaFoldDB" id="B0YIL1"/>
<dbReference type="PANTHER" id="PTHR45713">
    <property type="entry name" value="FTP DOMAIN-CONTAINING PROTEIN"/>
    <property type="match status" value="1"/>
</dbReference>
<dbReference type="EMBL" id="EF219429">
    <property type="protein sequence ID" value="ABQ18234.1"/>
    <property type="molecule type" value="mRNA"/>
</dbReference>
<sequence>MLVDWLSVLFGALCVYLQTSISDGALPNKRQMDQLIKGVKWNWEHQKTYAVVKSGSGYIDVDVVSKYRLDGRSKLPTTKPPRPPTKKTVKPPRPPTNKNPPKPPPRPTTNKNKKINPRPPTQVGGSKNLALGKKTYMSSVYGRFGGQYCVNGNTKDFCHSRYQSNPWLRIDLGAVYNVDKVVIYNRKGQGGRFRNAFIHVGVSLNRLRKCGYFRGPGRNGQKITIKCPGGMKGRFIQIQVRAKTFLHLDDVQVFGNPGAKVGGSKNLALGKKTYMSSVYGSFGGHYCVNGNTKDFCHTRTQRNPWLRIDLGAVNNVDKVVIYNRNDRGGRFRNAFIHVGVSINRLRKCGYFRGPGKNSQKITIKCPGGMKGRFIQIQARANTILQLADVQVFGNPGAKVGGSKNLALGKKTYMSSVYGSFRGHYCVNGNTKDFCHTRTQRNPWLRIDLGAVNNVDKVVIYNRNVQGGRFRNAFIHVGVINRLRKCGYFRGPGKNSQKITIKCPGGMKGRFIQIQARANTILQLAEVQVFGNPGAKVGGSKNLALGKKTYMSSVYGSFRGHYCVNGNTKDFCHTRTQRNPWLRIDLGAVNNVDKVVIYNRNVQGGRFRNAFIHVGVSINRLRKCGYFRGPGKNSQKITIKCPGGMKGRFIQIQARANTILQLADVQVFGNPGAKVGGSKNLALGKKTYMSSVYGSFRGHYCVNGNTKDFFHTRTQRNPWLRIDLGAVNNVDKVVIYNRNVQGGRFRNAFIHVGVSINRLRKCGYFRGPGKNSQKITIKCPGGMKGRFIQIQARAKTILQLADVQVFGG</sequence>
<keyword evidence="6" id="KW-0106">Calcium</keyword>
<keyword evidence="7" id="KW-1015">Disulfide bond</keyword>
<feature type="chain" id="PRO_5002759004" evidence="9">
    <location>
        <begin position="25"/>
        <end position="807"/>
    </location>
</feature>
<dbReference type="PANTHER" id="PTHR45713:SF6">
    <property type="entry name" value="F5_8 TYPE C DOMAIN-CONTAINING PROTEIN"/>
    <property type="match status" value="1"/>
</dbReference>
<feature type="region of interest" description="Disordered" evidence="8">
    <location>
        <begin position="70"/>
        <end position="129"/>
    </location>
</feature>
<feature type="domain" description="Fucolectin tachylectin-4 pentraxin-1" evidence="10">
    <location>
        <begin position="402"/>
        <end position="537"/>
    </location>
</feature>
<dbReference type="Pfam" id="PF22633">
    <property type="entry name" value="F5_F8_type_C_2"/>
    <property type="match status" value="5"/>
</dbReference>
<evidence type="ECO:0000256" key="7">
    <source>
        <dbReference type="ARBA" id="ARBA00023157"/>
    </source>
</evidence>
<evidence type="ECO:0000256" key="1">
    <source>
        <dbReference type="ARBA" id="ARBA00002219"/>
    </source>
</evidence>
<dbReference type="InterPro" id="IPR008979">
    <property type="entry name" value="Galactose-bd-like_sf"/>
</dbReference>
<keyword evidence="9" id="KW-0732">Signal</keyword>
<evidence type="ECO:0000256" key="3">
    <source>
        <dbReference type="ARBA" id="ARBA00011233"/>
    </source>
</evidence>
<accession>B0YIL1</accession>
<comment type="similarity">
    <text evidence="2">Belongs to the fucolectin family.</text>
</comment>
<dbReference type="InterPro" id="IPR051941">
    <property type="entry name" value="BG_Antigen-Binding_Lectin"/>
</dbReference>
<feature type="compositionally biased region" description="Pro residues" evidence="8">
    <location>
        <begin position="91"/>
        <end position="107"/>
    </location>
</feature>
<feature type="domain" description="Fucolectin tachylectin-4 pentraxin-1" evidence="10">
    <location>
        <begin position="126"/>
        <end position="262"/>
    </location>
</feature>
<evidence type="ECO:0000256" key="8">
    <source>
        <dbReference type="SAM" id="MobiDB-lite"/>
    </source>
</evidence>
<name>B0YIL1_MAGGI</name>
<comment type="function">
    <text evidence="1">Acts as a defensive agent. Recognizes blood group fucosylated oligosaccharides including A, B, H and Lewis B-type antigens. Does not recognize Lewis A antigen and has low affinity for monovalent haptens.</text>
</comment>
<dbReference type="InterPro" id="IPR006585">
    <property type="entry name" value="FTP1"/>
</dbReference>
<keyword evidence="4" id="KW-0479">Metal-binding</keyword>
<evidence type="ECO:0000256" key="9">
    <source>
        <dbReference type="SAM" id="SignalP"/>
    </source>
</evidence>
<evidence type="ECO:0000256" key="5">
    <source>
        <dbReference type="ARBA" id="ARBA00022734"/>
    </source>
</evidence>
<dbReference type="SUPFAM" id="SSF49785">
    <property type="entry name" value="Galactose-binding domain-like"/>
    <property type="match status" value="5"/>
</dbReference>
<dbReference type="GO" id="GO:0046872">
    <property type="term" value="F:metal ion binding"/>
    <property type="evidence" value="ECO:0007669"/>
    <property type="project" value="UniProtKB-KW"/>
</dbReference>
<keyword evidence="5" id="KW-0430">Lectin</keyword>
<evidence type="ECO:0000259" key="10">
    <source>
        <dbReference type="SMART" id="SM00607"/>
    </source>
</evidence>
<dbReference type="GO" id="GO:0042806">
    <property type="term" value="F:fucose binding"/>
    <property type="evidence" value="ECO:0007669"/>
    <property type="project" value="UniProtKB-ARBA"/>
</dbReference>
<proteinExistence type="evidence at transcript level"/>